<organism evidence="5 6">
    <name type="scientific">Oceanospirillum multiglobuliferum</name>
    <dbReference type="NCBI Taxonomy" id="64969"/>
    <lineage>
        <taxon>Bacteria</taxon>
        <taxon>Pseudomonadati</taxon>
        <taxon>Pseudomonadota</taxon>
        <taxon>Gammaproteobacteria</taxon>
        <taxon>Oceanospirillales</taxon>
        <taxon>Oceanospirillaceae</taxon>
        <taxon>Oceanospirillum</taxon>
    </lineage>
</organism>
<keyword evidence="3" id="KW-0812">Transmembrane</keyword>
<name>A0A1V4T5A3_9GAMM</name>
<comment type="similarity">
    <text evidence="1">Belongs to the bacterial solute-binding protein 3 family.</text>
</comment>
<dbReference type="AlphaFoldDB" id="A0A1V4T5A3"/>
<evidence type="ECO:0000313" key="6">
    <source>
        <dbReference type="Proteomes" id="UP000191418"/>
    </source>
</evidence>
<sequence length="291" mass="32880">MRILGVSFADKIYFHSKKHKALEIMLLFWIALCRFSSYLAFGILFVTTVILCFASTPVNADQPNSNGSLSLQVGVIDAPFMGYIDDKGLMTGFEVELAQAICNGLQRQCVIKLQPFHINLQQVQTAELDFALSSFLITEQRKQKSLFSERYMRSHSSYLGNVSQPQYRALRIGVVKGSTQERYLLQKIRNAVETVSFIDIQSTYKALMAGEVDQVLFPAIIQLKFLAEHPELELELLGEPLSDHNLGGEVGVGLPFGHEVLRDEINQVLRTLLTDGTYNKLNKKYFPFNVY</sequence>
<dbReference type="PANTHER" id="PTHR35936:SF37">
    <property type="entry name" value="AMINO ACID ABC TRANSPORTER SUBSTRATE-BINDING PROTEIN"/>
    <property type="match status" value="1"/>
</dbReference>
<dbReference type="SMART" id="SM00062">
    <property type="entry name" value="PBPb"/>
    <property type="match status" value="1"/>
</dbReference>
<keyword evidence="3" id="KW-0472">Membrane</keyword>
<dbReference type="Proteomes" id="UP000191418">
    <property type="component" value="Unassembled WGS sequence"/>
</dbReference>
<keyword evidence="6" id="KW-1185">Reference proteome</keyword>
<keyword evidence="3" id="KW-1133">Transmembrane helix</keyword>
<dbReference type="STRING" id="64969.SAMN02745127_01593"/>
<keyword evidence="2" id="KW-0732">Signal</keyword>
<evidence type="ECO:0000256" key="3">
    <source>
        <dbReference type="SAM" id="Phobius"/>
    </source>
</evidence>
<dbReference type="Gene3D" id="3.40.190.10">
    <property type="entry name" value="Periplasmic binding protein-like II"/>
    <property type="match status" value="2"/>
</dbReference>
<evidence type="ECO:0000256" key="1">
    <source>
        <dbReference type="ARBA" id="ARBA00010333"/>
    </source>
</evidence>
<reference evidence="5 6" key="1">
    <citation type="submission" date="2017-01" db="EMBL/GenBank/DDBJ databases">
        <title>Genome Sequencing of a Marine Spirillum, Oceanospirillum multiglobuliferum ATCC 33336, from Japan.</title>
        <authorList>
            <person name="Carney J.G."/>
            <person name="Trachtenberg A.M."/>
            <person name="Rheaume B.A."/>
            <person name="Linnane J.D."/>
            <person name="Pitts N.L."/>
            <person name="Mykles D.L."/>
            <person name="Maclea K.S."/>
        </authorList>
    </citation>
    <scope>NUCLEOTIDE SEQUENCE [LARGE SCALE GENOMIC DNA]</scope>
    <source>
        <strain evidence="5 6">ATCC 33336</strain>
    </source>
</reference>
<proteinExistence type="inferred from homology"/>
<dbReference type="Pfam" id="PF00497">
    <property type="entry name" value="SBP_bac_3"/>
    <property type="match status" value="1"/>
</dbReference>
<dbReference type="PANTHER" id="PTHR35936">
    <property type="entry name" value="MEMBRANE-BOUND LYTIC MUREIN TRANSGLYCOSYLASE F"/>
    <property type="match status" value="1"/>
</dbReference>
<comment type="caution">
    <text evidence="5">The sequence shown here is derived from an EMBL/GenBank/DDBJ whole genome shotgun (WGS) entry which is preliminary data.</text>
</comment>
<gene>
    <name evidence="5" type="ORF">BTE48_09290</name>
</gene>
<feature type="transmembrane region" description="Helical" evidence="3">
    <location>
        <begin position="21"/>
        <end position="46"/>
    </location>
</feature>
<feature type="domain" description="Solute-binding protein family 3/N-terminal" evidence="4">
    <location>
        <begin position="70"/>
        <end position="289"/>
    </location>
</feature>
<dbReference type="InterPro" id="IPR001638">
    <property type="entry name" value="Solute-binding_3/MltF_N"/>
</dbReference>
<evidence type="ECO:0000256" key="2">
    <source>
        <dbReference type="ARBA" id="ARBA00022729"/>
    </source>
</evidence>
<dbReference type="CDD" id="cd13530">
    <property type="entry name" value="PBP2_peptides_like"/>
    <property type="match status" value="1"/>
</dbReference>
<evidence type="ECO:0000259" key="4">
    <source>
        <dbReference type="SMART" id="SM00062"/>
    </source>
</evidence>
<dbReference type="SUPFAM" id="SSF53850">
    <property type="entry name" value="Periplasmic binding protein-like II"/>
    <property type="match status" value="1"/>
</dbReference>
<dbReference type="EMBL" id="MTSM01000010">
    <property type="protein sequence ID" value="OPX55349.1"/>
    <property type="molecule type" value="Genomic_DNA"/>
</dbReference>
<protein>
    <recommendedName>
        <fullName evidence="4">Solute-binding protein family 3/N-terminal domain-containing protein</fullName>
    </recommendedName>
</protein>
<evidence type="ECO:0000313" key="5">
    <source>
        <dbReference type="EMBL" id="OPX55349.1"/>
    </source>
</evidence>
<accession>A0A1V4T5A3</accession>